<sequence length="1166" mass="131371">MKHFYKNFIYGTLFTLGSGSVYAQTSTENYIKTVECLKADCSEKKETVVYFDGLGREKQALEVAGSPTGKTIVTPFEYDGFGRQAKEYLPFPITSAANTIVSSSANGNSFYSTLTGDTTPFSEKTFENSPLNRVLAQAAPGNSWKKGAHEIRFGYDTNVDGEVYKFGVDNPTTTPVLTLNYPITTYEAGTLYKTVTTDENGQPIQEFKDKEGRVVLKRINIPAISGNSSGNHDTYYVYDIYGNLTFVLPPKLIDTDHGNIISYRNNLAELGYQYFYDEKNRLVEKQLPGKGREFMVYDNQDRLTLQQDINQRTSTNKGWTFFKYDKFGRMVYSGFFKNTATRGSMQAALNNKKTANNEERVSAVFPNNGQNIYYTNTQFPNGSLTVQSVNYYDHYQNLGVTPSSIDNQNVIGADDTKTKSLAVASYINVLGETTWNKAYTYYDAKYIRPIASHLDNYLGGYQTTASILDFRGKVKNTVTKHKPTNTGTEITIKEEFDYYPNELLKYQTHQVNNNPKEYIVQNSYNEINQLKSKKVGNDNMSAPLQTVDYKYNIRGWMTDINNIDITETGNNRDLFSFRLNYDKITRLNWAPAKFKPLHNGNISETIWKTDKDNTIRSYNYQYDGLNRLIEGTYIKGQNQVVNAYNEVIKGYDLNGNIKGIIRSGEQDLSNNMIWIDDTNYTYQSNSNKLLAVTDNPGYATQGFIDGNTNGDDYAYDLNGNLTKDLNKGITEIKYNYLNLPTEVLWENGDKISYAYDANGVKLAKYVQNHLLSNAEGTYYINGFQYSLAAGKGNQPILQFFPTAEGYVNVTDGTAFNYVYNYTDHLGNVRLSYQKEANGSLKILEENNYYPFGLKHSGYNNTNLANANYKYKYNGKELQDEFNINLYDYGARNYDPAIGRWFNIDPLAEKMTRHSPYNYAFNNPVFFIDPDGMEATSTHTDKFGKVIKVIDDGDLGIYKHDGDKKFTENEIKTKYNKNNTSAGGTKMGRSLTKYSFTKGGDFNKPSGKINFGSNKNEVTIQNLINHNGGIVDYGLNASNNQLFDIKSSIGKDESIYDGSIIFTDGKDDVYGSYRDAGNFLAGERAEKSIVGTETLLKGFGAFNASGNNKIATLGTLALDAVLGGNYLNSKPYYGEDPQSGAAIEAGVKYSSKFKNYYFFPKNKPVRK</sequence>
<dbReference type="InterPro" id="IPR045619">
    <property type="entry name" value="DUF6443"/>
</dbReference>
<dbReference type="Proteomes" id="UP000297998">
    <property type="component" value="Unassembled WGS sequence"/>
</dbReference>
<dbReference type="PANTHER" id="PTHR32305">
    <property type="match status" value="1"/>
</dbReference>
<organism evidence="2 3">
    <name type="scientific">Empedobacter tilapiae</name>
    <dbReference type="NCBI Taxonomy" id="2491114"/>
    <lineage>
        <taxon>Bacteria</taxon>
        <taxon>Pseudomonadati</taxon>
        <taxon>Bacteroidota</taxon>
        <taxon>Flavobacteriia</taxon>
        <taxon>Flavobacteriales</taxon>
        <taxon>Weeksellaceae</taxon>
        <taxon>Empedobacter</taxon>
    </lineage>
</organism>
<dbReference type="NCBIfam" id="TIGR03696">
    <property type="entry name" value="Rhs_assc_core"/>
    <property type="match status" value="1"/>
</dbReference>
<gene>
    <name evidence="2" type="ORF">E4J94_12550</name>
</gene>
<comment type="caution">
    <text evidence="2">The sequence shown here is derived from an EMBL/GenBank/DDBJ whole genome shotgun (WGS) entry which is preliminary data.</text>
</comment>
<name>A0A4Z1BKC4_9FLAO</name>
<feature type="domain" description="DUF6443" evidence="1">
    <location>
        <begin position="34"/>
        <end position="157"/>
    </location>
</feature>
<dbReference type="InterPro" id="IPR022385">
    <property type="entry name" value="Rhs_assc_core"/>
</dbReference>
<dbReference type="EMBL" id="SRPE01000008">
    <property type="protein sequence ID" value="TGN26170.1"/>
    <property type="molecule type" value="Genomic_DNA"/>
</dbReference>
<dbReference type="Gene3D" id="2.180.10.10">
    <property type="entry name" value="RHS repeat-associated core"/>
    <property type="match status" value="1"/>
</dbReference>
<dbReference type="RefSeq" id="WP_135836140.1">
    <property type="nucleotide sequence ID" value="NZ_SRPE01000008.1"/>
</dbReference>
<evidence type="ECO:0000259" key="1">
    <source>
        <dbReference type="Pfam" id="PF20041"/>
    </source>
</evidence>
<dbReference type="AlphaFoldDB" id="A0A4Z1BKC4"/>
<dbReference type="Pfam" id="PF20041">
    <property type="entry name" value="DUF6443"/>
    <property type="match status" value="1"/>
</dbReference>
<keyword evidence="3" id="KW-1185">Reference proteome</keyword>
<evidence type="ECO:0000313" key="2">
    <source>
        <dbReference type="EMBL" id="TGN26170.1"/>
    </source>
</evidence>
<dbReference type="InterPro" id="IPR050708">
    <property type="entry name" value="T6SS_VgrG/RHS"/>
</dbReference>
<reference evidence="2 3" key="1">
    <citation type="submission" date="2019-03" db="EMBL/GenBank/DDBJ databases">
        <title>Empedobacter tilapiae sp. nov., isolated from an intestine of Nile tilapia Oreochromis niloticus.</title>
        <authorList>
            <person name="Kim Y.-O."/>
            <person name="Yoon J.-H."/>
        </authorList>
    </citation>
    <scope>NUCLEOTIDE SEQUENCE [LARGE SCALE GENOMIC DNA]</scope>
    <source>
        <strain evidence="2 3">MRS2</strain>
    </source>
</reference>
<dbReference type="OrthoDB" id="2972467at2"/>
<dbReference type="PANTHER" id="PTHR32305:SF15">
    <property type="entry name" value="PROTEIN RHSA-RELATED"/>
    <property type="match status" value="1"/>
</dbReference>
<protein>
    <submittedName>
        <fullName evidence="2">RHS repeat-associated core domain-containing protein</fullName>
    </submittedName>
</protein>
<accession>A0A4Z1BKC4</accession>
<proteinExistence type="predicted"/>
<evidence type="ECO:0000313" key="3">
    <source>
        <dbReference type="Proteomes" id="UP000297998"/>
    </source>
</evidence>